<feature type="active site" description="Proton acceptor" evidence="4">
    <location>
        <position position="283"/>
    </location>
</feature>
<dbReference type="SUPFAM" id="SSF46785">
    <property type="entry name" value="Winged helix' DNA-binding domain"/>
    <property type="match status" value="1"/>
</dbReference>
<dbReference type="GO" id="GO:0046983">
    <property type="term" value="F:protein dimerization activity"/>
    <property type="evidence" value="ECO:0007669"/>
    <property type="project" value="InterPro"/>
</dbReference>
<evidence type="ECO:0000256" key="3">
    <source>
        <dbReference type="ARBA" id="ARBA00022691"/>
    </source>
</evidence>
<dbReference type="InterPro" id="IPR029063">
    <property type="entry name" value="SAM-dependent_MTases_sf"/>
</dbReference>
<dbReference type="GO" id="GO:0008171">
    <property type="term" value="F:O-methyltransferase activity"/>
    <property type="evidence" value="ECO:0007669"/>
    <property type="project" value="InterPro"/>
</dbReference>
<evidence type="ECO:0000256" key="4">
    <source>
        <dbReference type="PIRSR" id="PIRSR005739-1"/>
    </source>
</evidence>
<dbReference type="PIRSF" id="PIRSF005739">
    <property type="entry name" value="O-mtase"/>
    <property type="match status" value="1"/>
</dbReference>
<dbReference type="CDD" id="cd02440">
    <property type="entry name" value="AdoMet_MTases"/>
    <property type="match status" value="1"/>
</dbReference>
<keyword evidence="2" id="KW-0808">Transferase</keyword>
<evidence type="ECO:0000256" key="5">
    <source>
        <dbReference type="SAM" id="MobiDB-lite"/>
    </source>
</evidence>
<dbReference type="Pfam" id="PF08100">
    <property type="entry name" value="Dimerisation"/>
    <property type="match status" value="1"/>
</dbReference>
<name>A0A8B8MUB9_9MYRT</name>
<dbReference type="RefSeq" id="XP_030513691.2">
    <property type="nucleotide sequence ID" value="XM_030657831.2"/>
</dbReference>
<proteinExistence type="predicted"/>
<dbReference type="InterPro" id="IPR012967">
    <property type="entry name" value="COMT_dimerisation"/>
</dbReference>
<dbReference type="Gene3D" id="1.10.10.10">
    <property type="entry name" value="Winged helix-like DNA-binding domain superfamily/Winged helix DNA-binding domain"/>
    <property type="match status" value="1"/>
</dbReference>
<feature type="region of interest" description="Disordered" evidence="5">
    <location>
        <begin position="1"/>
        <end position="22"/>
    </location>
</feature>
<evidence type="ECO:0000259" key="6">
    <source>
        <dbReference type="Pfam" id="PF00891"/>
    </source>
</evidence>
<dbReference type="InterPro" id="IPR036388">
    <property type="entry name" value="WH-like_DNA-bd_sf"/>
</dbReference>
<evidence type="ECO:0000256" key="1">
    <source>
        <dbReference type="ARBA" id="ARBA00022603"/>
    </source>
</evidence>
<dbReference type="InterPro" id="IPR036390">
    <property type="entry name" value="WH_DNA-bd_sf"/>
</dbReference>
<feature type="domain" description="O-methyltransferase C-terminal" evidence="6">
    <location>
        <begin position="154"/>
        <end position="359"/>
    </location>
</feature>
<dbReference type="AlphaFoldDB" id="A0A8B8MUB9"/>
<dbReference type="PROSITE" id="PS51683">
    <property type="entry name" value="SAM_OMT_II"/>
    <property type="match status" value="1"/>
</dbReference>
<dbReference type="Pfam" id="PF00891">
    <property type="entry name" value="Methyltransf_2"/>
    <property type="match status" value="1"/>
</dbReference>
<sequence>MDLENDRQIETGTMLSETPMAPAQVPNDDDDEIVSFAIQLTSAAGLPMVLKTALELDLLEIMAKAGPGACLSAPEIASQLPTENPDAPAMLDRILRFLACYSIVTCAAHELPDGRAERLYGLAPVCKFFTKNEDGVSMAPLCLMNHDKVLMESWYHLKDAVLEGGVPFNKAYGMTAFEYPRTDPRFNQLFNKGMSDVSTMMMKKVLETYKGFEDLESVVDVGGGTGAVLNMIISKYPSIKGINFDLPHVIANAPSYPGVEHVGGDMFVSVPTGDAIFMKWICHDWSDEHCLKFLKNCCNVLPENGKVIVAEFILPEVPDTSFTTKLVTNADLIMMAYNPGGKERTEKEFEALAKAAGFKRFRVVCIALKTCVMEFLKN</sequence>
<gene>
    <name evidence="9" type="primary">LOC115727591</name>
</gene>
<reference evidence="9" key="1">
    <citation type="submission" date="2025-08" db="UniProtKB">
        <authorList>
            <consortium name="RefSeq"/>
        </authorList>
    </citation>
    <scope>IDENTIFICATION</scope>
    <source>
        <tissue evidence="9">Leaf</tissue>
    </source>
</reference>
<dbReference type="InterPro" id="IPR001077">
    <property type="entry name" value="COMT_C"/>
</dbReference>
<protein>
    <submittedName>
        <fullName evidence="9">Caffeic acid 3-O-methyltransferase 1-like</fullName>
    </submittedName>
</protein>
<keyword evidence="8" id="KW-1185">Reference proteome</keyword>
<feature type="domain" description="O-methyltransferase dimerisation" evidence="7">
    <location>
        <begin position="40"/>
        <end position="131"/>
    </location>
</feature>
<accession>A0A8B8MUB9</accession>
<evidence type="ECO:0000313" key="8">
    <source>
        <dbReference type="Proteomes" id="UP000827889"/>
    </source>
</evidence>
<dbReference type="GeneID" id="115727591"/>
<dbReference type="InterPro" id="IPR016461">
    <property type="entry name" value="COMT-like"/>
</dbReference>
<evidence type="ECO:0000313" key="9">
    <source>
        <dbReference type="RefSeq" id="XP_030513691.2"/>
    </source>
</evidence>
<dbReference type="Gene3D" id="3.40.50.150">
    <property type="entry name" value="Vaccinia Virus protein VP39"/>
    <property type="match status" value="1"/>
</dbReference>
<dbReference type="Proteomes" id="UP000827889">
    <property type="component" value="Chromosome 3"/>
</dbReference>
<dbReference type="GO" id="GO:0032259">
    <property type="term" value="P:methylation"/>
    <property type="evidence" value="ECO:0007669"/>
    <property type="project" value="UniProtKB-KW"/>
</dbReference>
<dbReference type="SUPFAM" id="SSF53335">
    <property type="entry name" value="S-adenosyl-L-methionine-dependent methyltransferases"/>
    <property type="match status" value="1"/>
</dbReference>
<evidence type="ECO:0000259" key="7">
    <source>
        <dbReference type="Pfam" id="PF08100"/>
    </source>
</evidence>
<keyword evidence="1" id="KW-0489">Methyltransferase</keyword>
<keyword evidence="3" id="KW-0949">S-adenosyl-L-methionine</keyword>
<dbReference type="PANTHER" id="PTHR11746">
    <property type="entry name" value="O-METHYLTRANSFERASE"/>
    <property type="match status" value="1"/>
</dbReference>
<organism evidence="8 9">
    <name type="scientific">Rhodamnia argentea</name>
    <dbReference type="NCBI Taxonomy" id="178133"/>
    <lineage>
        <taxon>Eukaryota</taxon>
        <taxon>Viridiplantae</taxon>
        <taxon>Streptophyta</taxon>
        <taxon>Embryophyta</taxon>
        <taxon>Tracheophyta</taxon>
        <taxon>Spermatophyta</taxon>
        <taxon>Magnoliopsida</taxon>
        <taxon>eudicotyledons</taxon>
        <taxon>Gunneridae</taxon>
        <taxon>Pentapetalae</taxon>
        <taxon>rosids</taxon>
        <taxon>malvids</taxon>
        <taxon>Myrtales</taxon>
        <taxon>Myrtaceae</taxon>
        <taxon>Myrtoideae</taxon>
        <taxon>Myrteae</taxon>
        <taxon>Australasian group</taxon>
        <taxon>Rhodamnia</taxon>
    </lineage>
</organism>
<evidence type="ECO:0000256" key="2">
    <source>
        <dbReference type="ARBA" id="ARBA00022679"/>
    </source>
</evidence>
<dbReference type="KEGG" id="rarg:115727591"/>